<comment type="caution">
    <text evidence="1">The sequence shown here is derived from an EMBL/GenBank/DDBJ whole genome shotgun (WGS) entry which is preliminary data.</text>
</comment>
<keyword evidence="2" id="KW-1185">Reference proteome</keyword>
<sequence>MIYEIHDLVNYLIFKQFFVVSNYKKQKAQDLPCIFKDLVEKYNRTGLSACEIENLKKWNATGLKVAKQLAFFKPYFSELSILSLENHSLCQTHYNQVVMSNLFYKHLLSYFQENPLDTDMDTQTPSYTDLIAKLDITKTILENVKQENMELCRKTE</sequence>
<dbReference type="EMBL" id="CAJVQB010016960">
    <property type="protein sequence ID" value="CAG8782148.1"/>
    <property type="molecule type" value="Genomic_DNA"/>
</dbReference>
<reference evidence="1 2" key="1">
    <citation type="submission" date="2021-06" db="EMBL/GenBank/DDBJ databases">
        <authorList>
            <person name="Kallberg Y."/>
            <person name="Tangrot J."/>
            <person name="Rosling A."/>
        </authorList>
    </citation>
    <scope>NUCLEOTIDE SEQUENCE [LARGE SCALE GENOMIC DNA]</scope>
    <source>
        <strain evidence="1 2">120-4 pot B 10/14</strain>
    </source>
</reference>
<dbReference type="PROSITE" id="PS50007">
    <property type="entry name" value="PIPLC_X_DOMAIN"/>
    <property type="match status" value="1"/>
</dbReference>
<accession>A0ABN7VL43</accession>
<protein>
    <submittedName>
        <fullName evidence="1">9409_t:CDS:1</fullName>
    </submittedName>
</protein>
<evidence type="ECO:0000313" key="2">
    <source>
        <dbReference type="Proteomes" id="UP000789901"/>
    </source>
</evidence>
<dbReference type="Proteomes" id="UP000789901">
    <property type="component" value="Unassembled WGS sequence"/>
</dbReference>
<proteinExistence type="predicted"/>
<organism evidence="1 2">
    <name type="scientific">Gigaspora margarita</name>
    <dbReference type="NCBI Taxonomy" id="4874"/>
    <lineage>
        <taxon>Eukaryota</taxon>
        <taxon>Fungi</taxon>
        <taxon>Fungi incertae sedis</taxon>
        <taxon>Mucoromycota</taxon>
        <taxon>Glomeromycotina</taxon>
        <taxon>Glomeromycetes</taxon>
        <taxon>Diversisporales</taxon>
        <taxon>Gigasporaceae</taxon>
        <taxon>Gigaspora</taxon>
    </lineage>
</organism>
<name>A0ABN7VL43_GIGMA</name>
<gene>
    <name evidence="1" type="ORF">GMARGA_LOCUS19887</name>
</gene>
<evidence type="ECO:0000313" key="1">
    <source>
        <dbReference type="EMBL" id="CAG8782148.1"/>
    </source>
</evidence>